<name>A0ABW3JVL5_9FLAO</name>
<organism evidence="2 3">
    <name type="scientific">Tenacibaculum geojense</name>
    <dbReference type="NCBI Taxonomy" id="915352"/>
    <lineage>
        <taxon>Bacteria</taxon>
        <taxon>Pseudomonadati</taxon>
        <taxon>Bacteroidota</taxon>
        <taxon>Flavobacteriia</taxon>
        <taxon>Flavobacteriales</taxon>
        <taxon>Flavobacteriaceae</taxon>
        <taxon>Tenacibaculum</taxon>
    </lineage>
</organism>
<sequence length="205" mass="24271">MKTKLVVCFLAFYICNVQSQYKYSSFNSHQSIKQAINVSSDVIKARTLDFEKKAEQKPLMFHQVKIKIGELNRLSNNVVSYVEKLQKEVDSQRILYELLDEDHYQKVLFTPLGHLTSKGKKLKIKIDSLHNYSAKINIHRLTHLDDFIENNFNTKADFYEDETQINYFDHRFYDKTNYGIMMAMNYLLLDVKTFQLLYFGTVMSY</sequence>
<comment type="caution">
    <text evidence="2">The sequence shown here is derived from an EMBL/GenBank/DDBJ whole genome shotgun (WGS) entry which is preliminary data.</text>
</comment>
<dbReference type="Pfam" id="PF12081">
    <property type="entry name" value="GldM_1st"/>
    <property type="match status" value="1"/>
</dbReference>
<dbReference type="RefSeq" id="WP_386107667.1">
    <property type="nucleotide sequence ID" value="NZ_JBHTJR010000047.1"/>
</dbReference>
<keyword evidence="3" id="KW-1185">Reference proteome</keyword>
<gene>
    <name evidence="2" type="ORF">ACFQ1U_09415</name>
</gene>
<evidence type="ECO:0000313" key="2">
    <source>
        <dbReference type="EMBL" id="MFD0993422.1"/>
    </source>
</evidence>
<accession>A0ABW3JVL5</accession>
<dbReference type="EMBL" id="JBHTJR010000047">
    <property type="protein sequence ID" value="MFD0993422.1"/>
    <property type="molecule type" value="Genomic_DNA"/>
</dbReference>
<reference evidence="3" key="1">
    <citation type="journal article" date="2019" name="Int. J. Syst. Evol. Microbiol.">
        <title>The Global Catalogue of Microorganisms (GCM) 10K type strain sequencing project: providing services to taxonomists for standard genome sequencing and annotation.</title>
        <authorList>
            <consortium name="The Broad Institute Genomics Platform"/>
            <consortium name="The Broad Institute Genome Sequencing Center for Infectious Disease"/>
            <person name="Wu L."/>
            <person name="Ma J."/>
        </authorList>
    </citation>
    <scope>NUCLEOTIDE SEQUENCE [LARGE SCALE GENOMIC DNA]</scope>
    <source>
        <strain evidence="3">CCUG 60527</strain>
    </source>
</reference>
<protein>
    <recommendedName>
        <fullName evidence="1">Gliding motility-associated protein GldM N-terminal domain-containing protein</fullName>
    </recommendedName>
</protein>
<proteinExistence type="predicted"/>
<feature type="domain" description="Gliding motility-associated protein GldM N-terminal" evidence="1">
    <location>
        <begin position="30"/>
        <end position="172"/>
    </location>
</feature>
<dbReference type="Proteomes" id="UP001597062">
    <property type="component" value="Unassembled WGS sequence"/>
</dbReference>
<evidence type="ECO:0000313" key="3">
    <source>
        <dbReference type="Proteomes" id="UP001597062"/>
    </source>
</evidence>
<dbReference type="InterPro" id="IPR022720">
    <property type="entry name" value="Motility-assoc_prot_GldM_N"/>
</dbReference>
<evidence type="ECO:0000259" key="1">
    <source>
        <dbReference type="Pfam" id="PF12081"/>
    </source>
</evidence>